<feature type="transmembrane region" description="Helical" evidence="1">
    <location>
        <begin position="46"/>
        <end position="65"/>
    </location>
</feature>
<dbReference type="Proteomes" id="UP001598138">
    <property type="component" value="Unassembled WGS sequence"/>
</dbReference>
<organism evidence="2 3">
    <name type="scientific">Aquirufa avitistagni</name>
    <dbReference type="NCBI Taxonomy" id="3104728"/>
    <lineage>
        <taxon>Bacteria</taxon>
        <taxon>Pseudomonadati</taxon>
        <taxon>Bacteroidota</taxon>
        <taxon>Cytophagia</taxon>
        <taxon>Cytophagales</taxon>
        <taxon>Flectobacillaceae</taxon>
        <taxon>Aquirufa</taxon>
    </lineage>
</organism>
<keyword evidence="1" id="KW-0472">Membrane</keyword>
<evidence type="ECO:0000256" key="1">
    <source>
        <dbReference type="SAM" id="Phobius"/>
    </source>
</evidence>
<keyword evidence="3" id="KW-1185">Reference proteome</keyword>
<feature type="transmembrane region" description="Helical" evidence="1">
    <location>
        <begin position="9"/>
        <end position="26"/>
    </location>
</feature>
<sequence>MKKFIQNNGWQILGGIFGAIGGYFYWRDIGCATGTCPITSKPLNSIVYFAVLGYFMIGTIAKASLELRTKKREV</sequence>
<dbReference type="EMBL" id="JBBKXZ010000001">
    <property type="protein sequence ID" value="MFD3394057.1"/>
    <property type="molecule type" value="Genomic_DNA"/>
</dbReference>
<evidence type="ECO:0000313" key="2">
    <source>
        <dbReference type="EMBL" id="MFD3394057.1"/>
    </source>
</evidence>
<reference evidence="2 3" key="1">
    <citation type="submission" date="2024-03" db="EMBL/GenBank/DDBJ databases">
        <title>Aquirufa genome sequencing.</title>
        <authorList>
            <person name="Pitt A."/>
            <person name="Hahn M.W."/>
        </authorList>
    </citation>
    <scope>NUCLEOTIDE SEQUENCE [LARGE SCALE GENOMIC DNA]</scope>
    <source>
        <strain evidence="2 3">OSTEICH-129V</strain>
    </source>
</reference>
<dbReference type="RefSeq" id="WP_377982933.1">
    <property type="nucleotide sequence ID" value="NZ_JBBKXZ010000001.1"/>
</dbReference>
<protein>
    <submittedName>
        <fullName evidence="2">Uncharacterized protein</fullName>
    </submittedName>
</protein>
<keyword evidence="1" id="KW-1133">Transmembrane helix</keyword>
<evidence type="ECO:0000313" key="3">
    <source>
        <dbReference type="Proteomes" id="UP001598138"/>
    </source>
</evidence>
<name>A0ABW6DAX3_9BACT</name>
<accession>A0ABW6DAX3</accession>
<proteinExistence type="predicted"/>
<gene>
    <name evidence="2" type="ORF">U0R10_05445</name>
</gene>
<keyword evidence="1" id="KW-0812">Transmembrane</keyword>
<comment type="caution">
    <text evidence="2">The sequence shown here is derived from an EMBL/GenBank/DDBJ whole genome shotgun (WGS) entry which is preliminary data.</text>
</comment>